<dbReference type="PANTHER" id="PTHR11609:SF5">
    <property type="entry name" value="PHOSPHORIBOSYLAMINOIMIDAZOLE CARBOXYLASE"/>
    <property type="match status" value="1"/>
</dbReference>
<dbReference type="GO" id="GO:0004638">
    <property type="term" value="F:phosphoribosylaminoimidazole carboxylase activity"/>
    <property type="evidence" value="ECO:0007669"/>
    <property type="project" value="InterPro"/>
</dbReference>
<dbReference type="InterPro" id="IPR054350">
    <property type="entry name" value="PurT/PurK_preATP-grasp"/>
</dbReference>
<dbReference type="AlphaFoldDB" id="A0A2A6RJ43"/>
<evidence type="ECO:0000256" key="2">
    <source>
        <dbReference type="ARBA" id="ARBA00022755"/>
    </source>
</evidence>
<dbReference type="Pfam" id="PF22660">
    <property type="entry name" value="RS_preATP-grasp-like"/>
    <property type="match status" value="1"/>
</dbReference>
<dbReference type="NCBIfam" id="NF004679">
    <property type="entry name" value="PRK06019.1-5"/>
    <property type="match status" value="1"/>
</dbReference>
<comment type="function">
    <text evidence="7">Catalyzes the ATP-dependent conversion of 5-aminoimidazole ribonucleotide (AIR) and HCO(3)- to N5-carboxyaminoimidazole ribonucleotide (N5-CAIR).</text>
</comment>
<keyword evidence="10" id="KW-1185">Reference proteome</keyword>
<comment type="pathway">
    <text evidence="6 7">Purine metabolism; IMP biosynthesis via de novo pathway; 5-amino-1-(5-phospho-D-ribosyl)imidazole-4-carboxylate from 5-amino-1-(5-phospho-D-ribosyl)imidazole (N5-CAIR route): step 1/2.</text>
</comment>
<dbReference type="EC" id="6.3.4.18" evidence="6 7"/>
<dbReference type="InterPro" id="IPR011761">
    <property type="entry name" value="ATP-grasp"/>
</dbReference>
<dbReference type="HAMAP" id="MF_01928">
    <property type="entry name" value="PurK"/>
    <property type="match status" value="1"/>
</dbReference>
<evidence type="ECO:0000256" key="6">
    <source>
        <dbReference type="HAMAP-Rule" id="MF_01928"/>
    </source>
</evidence>
<evidence type="ECO:0000313" key="9">
    <source>
        <dbReference type="EMBL" id="PDW03032.1"/>
    </source>
</evidence>
<protein>
    <recommendedName>
        <fullName evidence="6 7">N5-carboxyaminoimidazole ribonucleotide synthase</fullName>
        <shortName evidence="6 7">N5-CAIR synthase</shortName>
        <ecNumber evidence="6 7">6.3.4.18</ecNumber>
    </recommendedName>
    <alternativeName>
        <fullName evidence="6 7">5-(carboxyamino)imidazole ribonucleotide synthetase</fullName>
    </alternativeName>
</protein>
<dbReference type="InterPro" id="IPR011054">
    <property type="entry name" value="Rudment_hybrid_motif"/>
</dbReference>
<keyword evidence="2 6" id="KW-0658">Purine biosynthesis</keyword>
<accession>A0A2A6RJ43</accession>
<comment type="similarity">
    <text evidence="6 7">Belongs to the PurK/PurT family.</text>
</comment>
<dbReference type="Pfam" id="PF17769">
    <property type="entry name" value="PurK_C"/>
    <property type="match status" value="1"/>
</dbReference>
<dbReference type="InterPro" id="IPR040686">
    <property type="entry name" value="PurK_C"/>
</dbReference>
<comment type="catalytic activity">
    <reaction evidence="6 7">
        <text>5-amino-1-(5-phospho-beta-D-ribosyl)imidazole + hydrogencarbonate + ATP = 5-carboxyamino-1-(5-phospho-D-ribosyl)imidazole + ADP + phosphate + 2 H(+)</text>
        <dbReference type="Rhea" id="RHEA:19317"/>
        <dbReference type="ChEBI" id="CHEBI:15378"/>
        <dbReference type="ChEBI" id="CHEBI:17544"/>
        <dbReference type="ChEBI" id="CHEBI:30616"/>
        <dbReference type="ChEBI" id="CHEBI:43474"/>
        <dbReference type="ChEBI" id="CHEBI:58730"/>
        <dbReference type="ChEBI" id="CHEBI:137981"/>
        <dbReference type="ChEBI" id="CHEBI:456216"/>
        <dbReference type="EC" id="6.3.4.18"/>
    </reaction>
</comment>
<comment type="caution">
    <text evidence="9">The sequence shown here is derived from an EMBL/GenBank/DDBJ whole genome shotgun (WGS) entry which is preliminary data.</text>
</comment>
<comment type="function">
    <text evidence="6">Catalyzes the ATP-dependent conversion of 5-aminoimidazole ribonucleotide (AIR) and HCO(3)(-) to N5-carboxyaminoimidazole ribonucleotide (N5-CAIR).</text>
</comment>
<dbReference type="NCBIfam" id="NF004680">
    <property type="entry name" value="PRK06019.1-6"/>
    <property type="match status" value="1"/>
</dbReference>
<dbReference type="PANTHER" id="PTHR11609">
    <property type="entry name" value="PURINE BIOSYNTHESIS PROTEIN 6/7, PUR6/7"/>
    <property type="match status" value="1"/>
</dbReference>
<dbReference type="Gene3D" id="3.40.50.20">
    <property type="match status" value="1"/>
</dbReference>
<dbReference type="FunFam" id="3.30.470.20:FF:000037">
    <property type="entry name" value="Phosphoribosylaminoimidazole carboxylase, chloroplastic"/>
    <property type="match status" value="1"/>
</dbReference>
<name>A0A2A6RJ43_9CHLR</name>
<proteinExistence type="inferred from homology"/>
<evidence type="ECO:0000313" key="10">
    <source>
        <dbReference type="Proteomes" id="UP000220527"/>
    </source>
</evidence>
<feature type="binding site" evidence="6">
    <location>
        <position position="101"/>
    </location>
    <ligand>
        <name>ATP</name>
        <dbReference type="ChEBI" id="CHEBI:30616"/>
    </ligand>
</feature>
<dbReference type="RefSeq" id="WP_097644141.1">
    <property type="nucleotide sequence ID" value="NZ_NQWI01000043.1"/>
</dbReference>
<dbReference type="GO" id="GO:0006189">
    <property type="term" value="P:'de novo' IMP biosynthetic process"/>
    <property type="evidence" value="ECO:0007669"/>
    <property type="project" value="UniProtKB-UniRule"/>
</dbReference>
<dbReference type="PROSITE" id="PS50975">
    <property type="entry name" value="ATP_GRASP"/>
    <property type="match status" value="1"/>
</dbReference>
<dbReference type="GO" id="GO:0046872">
    <property type="term" value="F:metal ion binding"/>
    <property type="evidence" value="ECO:0007669"/>
    <property type="project" value="InterPro"/>
</dbReference>
<dbReference type="GO" id="GO:0005829">
    <property type="term" value="C:cytosol"/>
    <property type="evidence" value="ECO:0007669"/>
    <property type="project" value="TreeGrafter"/>
</dbReference>
<keyword evidence="4 6" id="KW-0067">ATP-binding</keyword>
<evidence type="ECO:0000256" key="3">
    <source>
        <dbReference type="ARBA" id="ARBA00022793"/>
    </source>
</evidence>
<dbReference type="SUPFAM" id="SSF52440">
    <property type="entry name" value="PreATP-grasp domain"/>
    <property type="match status" value="1"/>
</dbReference>
<dbReference type="Gene3D" id="3.30.1490.20">
    <property type="entry name" value="ATP-grasp fold, A domain"/>
    <property type="match status" value="1"/>
</dbReference>
<evidence type="ECO:0000259" key="8">
    <source>
        <dbReference type="PROSITE" id="PS50975"/>
    </source>
</evidence>
<feature type="binding site" evidence="6">
    <location>
        <position position="186"/>
    </location>
    <ligand>
        <name>ATP</name>
        <dbReference type="ChEBI" id="CHEBI:30616"/>
    </ligand>
</feature>
<reference evidence="10" key="1">
    <citation type="submission" date="2017-08" db="EMBL/GenBank/DDBJ databases">
        <authorList>
            <person name="Grouzdev D.S."/>
            <person name="Gaisin V.A."/>
            <person name="Rysina M.S."/>
            <person name="Gorlenko V.M."/>
        </authorList>
    </citation>
    <scope>NUCLEOTIDE SEQUENCE [LARGE SCALE GENOMIC DNA]</scope>
    <source>
        <strain evidence="10">Kir15-3F</strain>
    </source>
</reference>
<dbReference type="NCBIfam" id="TIGR01161">
    <property type="entry name" value="purK"/>
    <property type="match status" value="1"/>
</dbReference>
<dbReference type="InterPro" id="IPR016185">
    <property type="entry name" value="PreATP-grasp_dom_sf"/>
</dbReference>
<dbReference type="GO" id="GO:0034028">
    <property type="term" value="F:5-(carboxyamino)imidazole ribonucleotide synthase activity"/>
    <property type="evidence" value="ECO:0007669"/>
    <property type="project" value="UniProtKB-UniRule"/>
</dbReference>
<dbReference type="Pfam" id="PF02222">
    <property type="entry name" value="ATP-grasp"/>
    <property type="match status" value="1"/>
</dbReference>
<dbReference type="Gene3D" id="3.30.470.20">
    <property type="entry name" value="ATP-grasp fold, B domain"/>
    <property type="match status" value="1"/>
</dbReference>
<keyword evidence="1 6" id="KW-0547">Nucleotide-binding</keyword>
<evidence type="ECO:0000256" key="1">
    <source>
        <dbReference type="ARBA" id="ARBA00022741"/>
    </source>
</evidence>
<feature type="domain" description="ATP-grasp" evidence="8">
    <location>
        <begin position="105"/>
        <end position="293"/>
    </location>
</feature>
<dbReference type="Proteomes" id="UP000220527">
    <property type="component" value="Unassembled WGS sequence"/>
</dbReference>
<feature type="binding site" evidence="6">
    <location>
        <begin position="263"/>
        <end position="264"/>
    </location>
    <ligand>
        <name>ATP</name>
        <dbReference type="ChEBI" id="CHEBI:30616"/>
    </ligand>
</feature>
<organism evidence="9 10">
    <name type="scientific">Candidatus Viridilinea mediisalina</name>
    <dbReference type="NCBI Taxonomy" id="2024553"/>
    <lineage>
        <taxon>Bacteria</taxon>
        <taxon>Bacillati</taxon>
        <taxon>Chloroflexota</taxon>
        <taxon>Chloroflexia</taxon>
        <taxon>Chloroflexales</taxon>
        <taxon>Chloroflexineae</taxon>
        <taxon>Oscillochloridaceae</taxon>
        <taxon>Candidatus Viridilinea</taxon>
    </lineage>
</organism>
<comment type="subunit">
    <text evidence="6 7">Homodimer.</text>
</comment>
<evidence type="ECO:0000256" key="5">
    <source>
        <dbReference type="ARBA" id="ARBA00023239"/>
    </source>
</evidence>
<dbReference type="InterPro" id="IPR003135">
    <property type="entry name" value="ATP-grasp_carboxylate-amine"/>
</dbReference>
<comment type="caution">
    <text evidence="6">Lacks conserved residue(s) required for the propagation of feature annotation.</text>
</comment>
<dbReference type="EMBL" id="NQWI01000043">
    <property type="protein sequence ID" value="PDW03032.1"/>
    <property type="molecule type" value="Genomic_DNA"/>
</dbReference>
<evidence type="ECO:0000256" key="4">
    <source>
        <dbReference type="ARBA" id="ARBA00022840"/>
    </source>
</evidence>
<dbReference type="InterPro" id="IPR005875">
    <property type="entry name" value="PurK"/>
</dbReference>
<gene>
    <name evidence="6 7" type="primary">purK</name>
    <name evidence="9" type="ORF">CJ255_10950</name>
</gene>
<evidence type="ECO:0000256" key="7">
    <source>
        <dbReference type="RuleBase" id="RU361200"/>
    </source>
</evidence>
<keyword evidence="3" id="KW-0210">Decarboxylase</keyword>
<sequence>MLRIGIFGGGQLAQMLTQAALGLGLETAIFERSPDSPAGRLTQHEFVGPWDDAAALRRFAQCCDLVTLENEFVDAQILAQLEHMGMPVFPTAATVGVVQDKCTQKQRIAAAGLAVPPFRAVATPAEVLAAGTAFGWPLVLKARRNGYDGYGNATLRSPDELDAAWQRLAARGSPLLVEAWVPFVRELALMVVRGRDGALAAYPLVETVQREHICHIVRTPATLPPAAAEAATTLACSAIEAIEGVGVFGIELFELADGRILFNELAPRPHNSGHYTIEGCVTSQFENHLRAILGWPLGATDLRAPAVVMVNLLGQRNGPVAPDALRAALAIPGAHLHLYGKRESRLGRKMGHVTALGQGLAEAEEVALRAAALVEV</sequence>
<dbReference type="UniPathway" id="UPA00074">
    <property type="reaction ID" value="UER00942"/>
</dbReference>
<dbReference type="GO" id="GO:0005524">
    <property type="term" value="F:ATP binding"/>
    <property type="evidence" value="ECO:0007669"/>
    <property type="project" value="UniProtKB-UniRule"/>
</dbReference>
<dbReference type="OrthoDB" id="9804625at2"/>
<feature type="binding site" evidence="6">
    <location>
        <begin position="178"/>
        <end position="181"/>
    </location>
    <ligand>
        <name>ATP</name>
        <dbReference type="ChEBI" id="CHEBI:30616"/>
    </ligand>
</feature>
<dbReference type="SUPFAM" id="SSF56059">
    <property type="entry name" value="Glutathione synthetase ATP-binding domain-like"/>
    <property type="match status" value="1"/>
</dbReference>
<feature type="binding site" evidence="6">
    <location>
        <position position="141"/>
    </location>
    <ligand>
        <name>ATP</name>
        <dbReference type="ChEBI" id="CHEBI:30616"/>
    </ligand>
</feature>
<dbReference type="SUPFAM" id="SSF51246">
    <property type="entry name" value="Rudiment single hybrid motif"/>
    <property type="match status" value="1"/>
</dbReference>
<dbReference type="InterPro" id="IPR013815">
    <property type="entry name" value="ATP_grasp_subdomain_1"/>
</dbReference>
<keyword evidence="5" id="KW-0456">Lyase</keyword>
<keyword evidence="6 7" id="KW-0436">Ligase</keyword>